<dbReference type="Pfam" id="PF00005">
    <property type="entry name" value="ABC_tran"/>
    <property type="match status" value="1"/>
</dbReference>
<dbReference type="PANTHER" id="PTHR43553:SF27">
    <property type="entry name" value="ENERGY-COUPLING FACTOR TRANSPORTER ATP-BINDING PROTEIN ECFA2"/>
    <property type="match status" value="1"/>
</dbReference>
<dbReference type="InterPro" id="IPR003593">
    <property type="entry name" value="AAA+_ATPase"/>
</dbReference>
<dbReference type="RefSeq" id="WP_307905111.1">
    <property type="nucleotide sequence ID" value="NZ_AP027059.1"/>
</dbReference>
<feature type="domain" description="ABC transporter" evidence="8">
    <location>
        <begin position="3"/>
        <end position="205"/>
    </location>
</feature>
<dbReference type="SUPFAM" id="SSF52540">
    <property type="entry name" value="P-loop containing nucleoside triphosphate hydrolases"/>
    <property type="match status" value="1"/>
</dbReference>
<dbReference type="Gene3D" id="3.40.50.300">
    <property type="entry name" value="P-loop containing nucleotide triphosphate hydrolases"/>
    <property type="match status" value="1"/>
</dbReference>
<dbReference type="KEGG" id="haby:HLVA_07460"/>
<reference evidence="9 10" key="1">
    <citation type="submission" date="2022-11" db="EMBL/GenBank/DDBJ databases">
        <title>Haliovirga abyssi gen. nov., sp. nov., a mesophilic fermentative bacterium isolated from the Iheya North hydrothermal field and the proposal of Haliovirgaceae fam. nov.</title>
        <authorList>
            <person name="Miyazaki U."/>
            <person name="Tame A."/>
            <person name="Miyazaki J."/>
            <person name="Takai K."/>
            <person name="Sawayama S."/>
            <person name="Kitajima M."/>
            <person name="Okamoto A."/>
            <person name="Nakagawa S."/>
        </authorList>
    </citation>
    <scope>NUCLEOTIDE SEQUENCE [LARGE SCALE GENOMIC DNA]</scope>
    <source>
        <strain evidence="9 10">IC12</strain>
    </source>
</reference>
<evidence type="ECO:0000256" key="2">
    <source>
        <dbReference type="ARBA" id="ARBA00022448"/>
    </source>
</evidence>
<evidence type="ECO:0000256" key="3">
    <source>
        <dbReference type="ARBA" id="ARBA00022475"/>
    </source>
</evidence>
<dbReference type="SMART" id="SM00382">
    <property type="entry name" value="AAA"/>
    <property type="match status" value="1"/>
</dbReference>
<comment type="subcellular location">
    <subcellularLocation>
        <location evidence="1">Cell membrane</location>
        <topology evidence="1">Peripheral membrane protein</topology>
    </subcellularLocation>
</comment>
<dbReference type="InterPro" id="IPR050095">
    <property type="entry name" value="ECF_ABC_transporter_ATP-bd"/>
</dbReference>
<sequence length="212" mass="24413">MIVEYRNINLSFKEIEIFKNFNLKIENGEKILLKGKSGSGKTSLGNFLLGFTQPNSGEIYFQNELLNEKTIWKIRQKIAYVSQDVDLDEKKVMKIIAETFEFSGNKDKKLNKKMLKNLLKKFRLEDIILEKNVSKLSGGERQRVGIILSILLDRDIFVLDEATASLDKELKAIVANYFSEINKTVISISHDKEWEDTNKYKVINIGDDKDGQ</sequence>
<evidence type="ECO:0000256" key="5">
    <source>
        <dbReference type="ARBA" id="ARBA00022840"/>
    </source>
</evidence>
<name>A0AAU9DCZ7_9FUSO</name>
<accession>A0AAU9DCZ7</accession>
<gene>
    <name evidence="9" type="ORF">HLVA_07460</name>
</gene>
<dbReference type="PROSITE" id="PS00211">
    <property type="entry name" value="ABC_TRANSPORTER_1"/>
    <property type="match status" value="1"/>
</dbReference>
<evidence type="ECO:0000256" key="1">
    <source>
        <dbReference type="ARBA" id="ARBA00004202"/>
    </source>
</evidence>
<dbReference type="GO" id="GO:0042626">
    <property type="term" value="F:ATPase-coupled transmembrane transporter activity"/>
    <property type="evidence" value="ECO:0007669"/>
    <property type="project" value="TreeGrafter"/>
</dbReference>
<dbReference type="PANTHER" id="PTHR43553">
    <property type="entry name" value="HEAVY METAL TRANSPORTER"/>
    <property type="match status" value="1"/>
</dbReference>
<keyword evidence="2" id="KW-0813">Transport</keyword>
<dbReference type="GO" id="GO:0005524">
    <property type="term" value="F:ATP binding"/>
    <property type="evidence" value="ECO:0007669"/>
    <property type="project" value="UniProtKB-KW"/>
</dbReference>
<dbReference type="EMBL" id="AP027059">
    <property type="protein sequence ID" value="BDU50177.1"/>
    <property type="molecule type" value="Genomic_DNA"/>
</dbReference>
<keyword evidence="5 9" id="KW-0067">ATP-binding</keyword>
<dbReference type="GO" id="GO:0043190">
    <property type="term" value="C:ATP-binding cassette (ABC) transporter complex"/>
    <property type="evidence" value="ECO:0007669"/>
    <property type="project" value="TreeGrafter"/>
</dbReference>
<evidence type="ECO:0000256" key="4">
    <source>
        <dbReference type="ARBA" id="ARBA00022741"/>
    </source>
</evidence>
<organism evidence="9 10">
    <name type="scientific">Haliovirga abyssi</name>
    <dbReference type="NCBI Taxonomy" id="2996794"/>
    <lineage>
        <taxon>Bacteria</taxon>
        <taxon>Fusobacteriati</taxon>
        <taxon>Fusobacteriota</taxon>
        <taxon>Fusobacteriia</taxon>
        <taxon>Fusobacteriales</taxon>
        <taxon>Haliovirgaceae</taxon>
        <taxon>Haliovirga</taxon>
    </lineage>
</organism>
<proteinExistence type="predicted"/>
<evidence type="ECO:0000256" key="6">
    <source>
        <dbReference type="ARBA" id="ARBA00022967"/>
    </source>
</evidence>
<dbReference type="AlphaFoldDB" id="A0AAU9DCZ7"/>
<keyword evidence="7" id="KW-0472">Membrane</keyword>
<evidence type="ECO:0000259" key="8">
    <source>
        <dbReference type="PROSITE" id="PS50893"/>
    </source>
</evidence>
<dbReference type="InterPro" id="IPR027417">
    <property type="entry name" value="P-loop_NTPase"/>
</dbReference>
<keyword evidence="4" id="KW-0547">Nucleotide-binding</keyword>
<dbReference type="Proteomes" id="UP001321582">
    <property type="component" value="Chromosome"/>
</dbReference>
<keyword evidence="3" id="KW-1003">Cell membrane</keyword>
<dbReference type="GO" id="GO:0016887">
    <property type="term" value="F:ATP hydrolysis activity"/>
    <property type="evidence" value="ECO:0007669"/>
    <property type="project" value="InterPro"/>
</dbReference>
<evidence type="ECO:0000256" key="7">
    <source>
        <dbReference type="ARBA" id="ARBA00023136"/>
    </source>
</evidence>
<keyword evidence="6" id="KW-1278">Translocase</keyword>
<dbReference type="InterPro" id="IPR003439">
    <property type="entry name" value="ABC_transporter-like_ATP-bd"/>
</dbReference>
<evidence type="ECO:0000313" key="10">
    <source>
        <dbReference type="Proteomes" id="UP001321582"/>
    </source>
</evidence>
<evidence type="ECO:0000313" key="9">
    <source>
        <dbReference type="EMBL" id="BDU50177.1"/>
    </source>
</evidence>
<keyword evidence="10" id="KW-1185">Reference proteome</keyword>
<dbReference type="InterPro" id="IPR017871">
    <property type="entry name" value="ABC_transporter-like_CS"/>
</dbReference>
<protein>
    <submittedName>
        <fullName evidence="9">Putrescine/spermidine ABC transporter ATP-binding protein</fullName>
    </submittedName>
</protein>
<dbReference type="PROSITE" id="PS50893">
    <property type="entry name" value="ABC_TRANSPORTER_2"/>
    <property type="match status" value="1"/>
</dbReference>